<gene>
    <name evidence="2" type="ORF">GCM10010151_17970</name>
</gene>
<dbReference type="EMBL" id="BAAABM010000010">
    <property type="protein sequence ID" value="GAA0328480.1"/>
    <property type="molecule type" value="Genomic_DNA"/>
</dbReference>
<dbReference type="InterPro" id="IPR013216">
    <property type="entry name" value="Methyltransf_11"/>
</dbReference>
<evidence type="ECO:0000313" key="3">
    <source>
        <dbReference type="Proteomes" id="UP001501822"/>
    </source>
</evidence>
<proteinExistence type="predicted"/>
<evidence type="ECO:0000313" key="2">
    <source>
        <dbReference type="EMBL" id="GAA0328480.1"/>
    </source>
</evidence>
<dbReference type="Pfam" id="PF08241">
    <property type="entry name" value="Methyltransf_11"/>
    <property type="match status" value="1"/>
</dbReference>
<keyword evidence="3" id="KW-1185">Reference proteome</keyword>
<accession>A0ABN0W816</accession>
<dbReference type="SUPFAM" id="SSF53335">
    <property type="entry name" value="S-adenosyl-L-methionine-dependent methyltransferases"/>
    <property type="match status" value="1"/>
</dbReference>
<organism evidence="2 3">
    <name type="scientific">Actinoallomurus spadix</name>
    <dbReference type="NCBI Taxonomy" id="79912"/>
    <lineage>
        <taxon>Bacteria</taxon>
        <taxon>Bacillati</taxon>
        <taxon>Actinomycetota</taxon>
        <taxon>Actinomycetes</taxon>
        <taxon>Streptosporangiales</taxon>
        <taxon>Thermomonosporaceae</taxon>
        <taxon>Actinoallomurus</taxon>
    </lineage>
</organism>
<comment type="caution">
    <text evidence="2">The sequence shown here is derived from an EMBL/GenBank/DDBJ whole genome shotgun (WGS) entry which is preliminary data.</text>
</comment>
<dbReference type="Proteomes" id="UP001501822">
    <property type="component" value="Unassembled WGS sequence"/>
</dbReference>
<dbReference type="InterPro" id="IPR029063">
    <property type="entry name" value="SAM-dependent_MTases_sf"/>
</dbReference>
<dbReference type="CDD" id="cd02440">
    <property type="entry name" value="AdoMet_MTases"/>
    <property type="match status" value="1"/>
</dbReference>
<reference evidence="2 3" key="1">
    <citation type="journal article" date="2019" name="Int. J. Syst. Evol. Microbiol.">
        <title>The Global Catalogue of Microorganisms (GCM) 10K type strain sequencing project: providing services to taxonomists for standard genome sequencing and annotation.</title>
        <authorList>
            <consortium name="The Broad Institute Genomics Platform"/>
            <consortium name="The Broad Institute Genome Sequencing Center for Infectious Disease"/>
            <person name="Wu L."/>
            <person name="Ma J."/>
        </authorList>
    </citation>
    <scope>NUCLEOTIDE SEQUENCE [LARGE SCALE GENOMIC DNA]</scope>
    <source>
        <strain evidence="2 3">JCM 3146</strain>
    </source>
</reference>
<feature type="domain" description="Methyltransferase type 11" evidence="1">
    <location>
        <begin position="77"/>
        <end position="139"/>
    </location>
</feature>
<name>A0ABN0W816_9ACTN</name>
<protein>
    <recommendedName>
        <fullName evidence="1">Methyltransferase type 11 domain-containing protein</fullName>
    </recommendedName>
</protein>
<dbReference type="Gene3D" id="3.40.50.150">
    <property type="entry name" value="Vaccinia Virus protein VP39"/>
    <property type="match status" value="1"/>
</dbReference>
<evidence type="ECO:0000259" key="1">
    <source>
        <dbReference type="Pfam" id="PF08241"/>
    </source>
</evidence>
<sequence>MHPRGAAVLSIPAKHPAVGESESLASYWTFYWAVAAAQLSRWLPRRPSRILDLSGPQARCAPQAAAAGHTVVEIRETPRSGPRSRRVQPVVADPASLGFLADGSFDAVVAEGRVLSRYLVTENVVTEIARVLRPGGRVLMCVDSLVLGMAILAEQNFWAHLSDVPRSEVVLVPWPDGSITRCFGAEQLRELLTDSGLELEWIKPRTTLSPSTVEHVLTMSPQALPRLVRAELTAPLGDEPVGIHLVASAIKSS</sequence>
<dbReference type="RefSeq" id="WP_252809377.1">
    <property type="nucleotide sequence ID" value="NZ_BAAABM010000010.1"/>
</dbReference>